<protein>
    <recommendedName>
        <fullName evidence="5">Protein kinase domain-containing protein</fullName>
    </recommendedName>
</protein>
<keyword evidence="4" id="KW-1185">Reference proteome</keyword>
<comment type="caution">
    <text evidence="3">The sequence shown here is derived from an EMBL/GenBank/DDBJ whole genome shotgun (WGS) entry which is preliminary data.</text>
</comment>
<evidence type="ECO:0008006" key="5">
    <source>
        <dbReference type="Google" id="ProtNLM"/>
    </source>
</evidence>
<feature type="transmembrane region" description="Helical" evidence="2">
    <location>
        <begin position="351"/>
        <end position="368"/>
    </location>
</feature>
<dbReference type="EMBL" id="BNJK01000003">
    <property type="protein sequence ID" value="GHP00580.1"/>
    <property type="molecule type" value="Genomic_DNA"/>
</dbReference>
<dbReference type="RefSeq" id="WP_220211169.1">
    <property type="nucleotide sequence ID" value="NZ_BNJK01000003.1"/>
</dbReference>
<name>A0A8J3IZ32_9CHLR</name>
<reference evidence="3" key="1">
    <citation type="submission" date="2020-10" db="EMBL/GenBank/DDBJ databases">
        <title>Taxonomic study of unclassified bacteria belonging to the class Ktedonobacteria.</title>
        <authorList>
            <person name="Yabe S."/>
            <person name="Wang C.M."/>
            <person name="Zheng Y."/>
            <person name="Sakai Y."/>
            <person name="Cavaletti L."/>
            <person name="Monciardini P."/>
            <person name="Donadio S."/>
        </authorList>
    </citation>
    <scope>NUCLEOTIDE SEQUENCE</scope>
    <source>
        <strain evidence="3">ID150040</strain>
    </source>
</reference>
<dbReference type="SUPFAM" id="SSF56112">
    <property type="entry name" value="Protein kinase-like (PK-like)"/>
    <property type="match status" value="1"/>
</dbReference>
<dbReference type="Proteomes" id="UP000597444">
    <property type="component" value="Unassembled WGS sequence"/>
</dbReference>
<evidence type="ECO:0000313" key="3">
    <source>
        <dbReference type="EMBL" id="GHP00580.1"/>
    </source>
</evidence>
<sequence length="370" mass="41111">MNTRASGEQRSPRTVKGFYELIEQQPVPPFREDLQECWWLGRRGEHSVLVCEIDGRNAMSPALIQEATKRFTSSNQRSHVAKLLATFPEDGHHFFVFELPGESLPTYMQRVGGTLNLQNALAGCRQLLQLLYWMSIQQPVVVHGSIRPEYVRVASQGRWVLTHFSPEILAGVPPASLRSSSSTQYQQSLPDWGAIGSAQDLSAAMATILFTLTGQPPHNIGAQIEQVALMYPDVASTLKTLFSQALHLEPTKRSVRPEELLALISPMSKEPQQKEHPHHEAVSGIMQEGKSRLAGQLALPAQHMHASAALVPPAPEIRVMDVTPPRPAERKGTLPHPDTLPPIPPPPRFDAYFWIWTILTLFGCLFLLSS</sequence>
<evidence type="ECO:0000256" key="1">
    <source>
        <dbReference type="SAM" id="MobiDB-lite"/>
    </source>
</evidence>
<evidence type="ECO:0000313" key="4">
    <source>
        <dbReference type="Proteomes" id="UP000597444"/>
    </source>
</evidence>
<accession>A0A8J3IZ32</accession>
<dbReference type="AlphaFoldDB" id="A0A8J3IZ32"/>
<feature type="region of interest" description="Disordered" evidence="1">
    <location>
        <begin position="323"/>
        <end position="342"/>
    </location>
</feature>
<keyword evidence="2" id="KW-0812">Transmembrane</keyword>
<keyword evidence="2" id="KW-1133">Transmembrane helix</keyword>
<evidence type="ECO:0000256" key="2">
    <source>
        <dbReference type="SAM" id="Phobius"/>
    </source>
</evidence>
<organism evidence="3 4">
    <name type="scientific">Reticulibacter mediterranei</name>
    <dbReference type="NCBI Taxonomy" id="2778369"/>
    <lineage>
        <taxon>Bacteria</taxon>
        <taxon>Bacillati</taxon>
        <taxon>Chloroflexota</taxon>
        <taxon>Ktedonobacteria</taxon>
        <taxon>Ktedonobacterales</taxon>
        <taxon>Reticulibacteraceae</taxon>
        <taxon>Reticulibacter</taxon>
    </lineage>
</organism>
<proteinExistence type="predicted"/>
<keyword evidence="2" id="KW-0472">Membrane</keyword>
<dbReference type="Gene3D" id="1.10.510.10">
    <property type="entry name" value="Transferase(Phosphotransferase) domain 1"/>
    <property type="match status" value="1"/>
</dbReference>
<dbReference type="InterPro" id="IPR011009">
    <property type="entry name" value="Kinase-like_dom_sf"/>
</dbReference>
<gene>
    <name evidence="3" type="ORF">KSF_106270</name>
</gene>